<evidence type="ECO:0000256" key="11">
    <source>
        <dbReference type="SAM" id="Phobius"/>
    </source>
</evidence>
<evidence type="ECO:0000256" key="7">
    <source>
        <dbReference type="ARBA" id="ARBA00022777"/>
    </source>
</evidence>
<feature type="transmembrane region" description="Helical" evidence="11">
    <location>
        <begin position="64"/>
        <end position="87"/>
    </location>
</feature>
<evidence type="ECO:0000313" key="14">
    <source>
        <dbReference type="Proteomes" id="UP000321798"/>
    </source>
</evidence>
<evidence type="ECO:0000256" key="5">
    <source>
        <dbReference type="ARBA" id="ARBA00022679"/>
    </source>
</evidence>
<protein>
    <recommendedName>
        <fullName evidence="3">histidine kinase</fullName>
        <ecNumber evidence="3">2.7.13.3</ecNumber>
    </recommendedName>
</protein>
<keyword evidence="6 11" id="KW-0812">Transmembrane</keyword>
<dbReference type="GO" id="GO:0000155">
    <property type="term" value="F:phosphorelay sensor kinase activity"/>
    <property type="evidence" value="ECO:0007669"/>
    <property type="project" value="InterPro"/>
</dbReference>
<dbReference type="InterPro" id="IPR036097">
    <property type="entry name" value="HisK_dim/P_sf"/>
</dbReference>
<evidence type="ECO:0000256" key="2">
    <source>
        <dbReference type="ARBA" id="ARBA00004236"/>
    </source>
</evidence>
<evidence type="ECO:0000256" key="9">
    <source>
        <dbReference type="ARBA" id="ARBA00023012"/>
    </source>
</evidence>
<keyword evidence="7" id="KW-0418">Kinase</keyword>
<evidence type="ECO:0000313" key="13">
    <source>
        <dbReference type="EMBL" id="GEP70117.1"/>
    </source>
</evidence>
<keyword evidence="14" id="KW-1185">Reference proteome</keyword>
<keyword evidence="5" id="KW-0808">Transferase</keyword>
<dbReference type="SMART" id="SM00388">
    <property type="entry name" value="HisKA"/>
    <property type="match status" value="1"/>
</dbReference>
<dbReference type="InterPro" id="IPR005467">
    <property type="entry name" value="His_kinase_dom"/>
</dbReference>
<dbReference type="InterPro" id="IPR050428">
    <property type="entry name" value="TCS_sensor_his_kinase"/>
</dbReference>
<dbReference type="SMART" id="SM00387">
    <property type="entry name" value="HATPase_c"/>
    <property type="match status" value="1"/>
</dbReference>
<dbReference type="PRINTS" id="PR00344">
    <property type="entry name" value="BCTRLSENSOR"/>
</dbReference>
<dbReference type="InterPro" id="IPR003594">
    <property type="entry name" value="HATPase_dom"/>
</dbReference>
<dbReference type="Gene3D" id="1.10.287.130">
    <property type="match status" value="1"/>
</dbReference>
<sequence length="322" mass="33879">MTGADRVVVRRAERRIAVAVAGAVLLVVAVVGVLAWLAGREEGREGAVPPGGEVPVEQASDDTAALALAGVVLVGTVSAAAVGILAARRAVRPVQEALATQRRFVADASHELRTPLTVVHTRAQLLLVRTPTDDPRRPVTAQLVEDTRVLGEVVTDLLVSAQMDGQDGAVTREVVDVLPMLHAVADSFEAIADRVRIEVSGEPVSVPAAPTALRRAVSCLVDNALAHSPAEGRVLVAVAHDAAHGLVRITVGDEGEGFPASPDDRRRLTERFERGARSDSARPRFGLGLALVREVAERHRGRLVLGDRDGGGALATIELPDR</sequence>
<dbReference type="PROSITE" id="PS50109">
    <property type="entry name" value="HIS_KIN"/>
    <property type="match status" value="1"/>
</dbReference>
<evidence type="ECO:0000256" key="8">
    <source>
        <dbReference type="ARBA" id="ARBA00022989"/>
    </source>
</evidence>
<dbReference type="InterPro" id="IPR036890">
    <property type="entry name" value="HATPase_C_sf"/>
</dbReference>
<gene>
    <name evidence="13" type="ORF">CSO01_28320</name>
</gene>
<organism evidence="13 14">
    <name type="scientific">Cellulomonas soli</name>
    <dbReference type="NCBI Taxonomy" id="931535"/>
    <lineage>
        <taxon>Bacteria</taxon>
        <taxon>Bacillati</taxon>
        <taxon>Actinomycetota</taxon>
        <taxon>Actinomycetes</taxon>
        <taxon>Micrococcales</taxon>
        <taxon>Cellulomonadaceae</taxon>
        <taxon>Cellulomonas</taxon>
    </lineage>
</organism>
<keyword evidence="9" id="KW-0902">Two-component regulatory system</keyword>
<dbReference type="SUPFAM" id="SSF55874">
    <property type="entry name" value="ATPase domain of HSP90 chaperone/DNA topoisomerase II/histidine kinase"/>
    <property type="match status" value="1"/>
</dbReference>
<dbReference type="EMBL" id="BKAL01000010">
    <property type="protein sequence ID" value="GEP70117.1"/>
    <property type="molecule type" value="Genomic_DNA"/>
</dbReference>
<feature type="domain" description="Histidine kinase" evidence="12">
    <location>
        <begin position="107"/>
        <end position="322"/>
    </location>
</feature>
<evidence type="ECO:0000256" key="4">
    <source>
        <dbReference type="ARBA" id="ARBA00022553"/>
    </source>
</evidence>
<evidence type="ECO:0000259" key="12">
    <source>
        <dbReference type="PROSITE" id="PS50109"/>
    </source>
</evidence>
<evidence type="ECO:0000256" key="3">
    <source>
        <dbReference type="ARBA" id="ARBA00012438"/>
    </source>
</evidence>
<keyword evidence="4" id="KW-0597">Phosphoprotein</keyword>
<dbReference type="SUPFAM" id="SSF47384">
    <property type="entry name" value="Homodimeric domain of signal transducing histidine kinase"/>
    <property type="match status" value="1"/>
</dbReference>
<dbReference type="GO" id="GO:0005886">
    <property type="term" value="C:plasma membrane"/>
    <property type="evidence" value="ECO:0007669"/>
    <property type="project" value="UniProtKB-SubCell"/>
</dbReference>
<proteinExistence type="predicted"/>
<reference evidence="13 14" key="1">
    <citation type="submission" date="2019-07" db="EMBL/GenBank/DDBJ databases">
        <title>Whole genome shotgun sequence of Cellulomonas soli NBRC 109434.</title>
        <authorList>
            <person name="Hosoyama A."/>
            <person name="Uohara A."/>
            <person name="Ohji S."/>
            <person name="Ichikawa N."/>
        </authorList>
    </citation>
    <scope>NUCLEOTIDE SEQUENCE [LARGE SCALE GENOMIC DNA]</scope>
    <source>
        <strain evidence="13 14">NBRC 109434</strain>
    </source>
</reference>
<comment type="caution">
    <text evidence="13">The sequence shown here is derived from an EMBL/GenBank/DDBJ whole genome shotgun (WGS) entry which is preliminary data.</text>
</comment>
<dbReference type="PANTHER" id="PTHR45436:SF5">
    <property type="entry name" value="SENSOR HISTIDINE KINASE TRCS"/>
    <property type="match status" value="1"/>
</dbReference>
<dbReference type="EC" id="2.7.13.3" evidence="3"/>
<dbReference type="Proteomes" id="UP000321798">
    <property type="component" value="Unassembled WGS sequence"/>
</dbReference>
<evidence type="ECO:0000256" key="10">
    <source>
        <dbReference type="ARBA" id="ARBA00023136"/>
    </source>
</evidence>
<dbReference type="InterPro" id="IPR003661">
    <property type="entry name" value="HisK_dim/P_dom"/>
</dbReference>
<evidence type="ECO:0000256" key="1">
    <source>
        <dbReference type="ARBA" id="ARBA00000085"/>
    </source>
</evidence>
<dbReference type="InterPro" id="IPR004358">
    <property type="entry name" value="Sig_transdc_His_kin-like_C"/>
</dbReference>
<feature type="transmembrane region" description="Helical" evidence="11">
    <location>
        <begin position="16"/>
        <end position="38"/>
    </location>
</feature>
<comment type="catalytic activity">
    <reaction evidence="1">
        <text>ATP + protein L-histidine = ADP + protein N-phospho-L-histidine.</text>
        <dbReference type="EC" id="2.7.13.3"/>
    </reaction>
</comment>
<dbReference type="Pfam" id="PF02518">
    <property type="entry name" value="HATPase_c"/>
    <property type="match status" value="1"/>
</dbReference>
<dbReference type="AlphaFoldDB" id="A0A512PFY1"/>
<name>A0A512PFY1_9CELL</name>
<evidence type="ECO:0000256" key="6">
    <source>
        <dbReference type="ARBA" id="ARBA00022692"/>
    </source>
</evidence>
<dbReference type="Pfam" id="PF00512">
    <property type="entry name" value="HisKA"/>
    <property type="match status" value="1"/>
</dbReference>
<dbReference type="PANTHER" id="PTHR45436">
    <property type="entry name" value="SENSOR HISTIDINE KINASE YKOH"/>
    <property type="match status" value="1"/>
</dbReference>
<accession>A0A512PFY1</accession>
<dbReference type="OrthoDB" id="9786919at2"/>
<dbReference type="Gene3D" id="3.30.565.10">
    <property type="entry name" value="Histidine kinase-like ATPase, C-terminal domain"/>
    <property type="match status" value="1"/>
</dbReference>
<keyword evidence="8 11" id="KW-1133">Transmembrane helix</keyword>
<comment type="subcellular location">
    <subcellularLocation>
        <location evidence="2">Cell membrane</location>
    </subcellularLocation>
</comment>
<dbReference type="RefSeq" id="WP_146953889.1">
    <property type="nucleotide sequence ID" value="NZ_BAABBJ010000002.1"/>
</dbReference>
<keyword evidence="10 11" id="KW-0472">Membrane</keyword>
<dbReference type="CDD" id="cd00082">
    <property type="entry name" value="HisKA"/>
    <property type="match status" value="1"/>
</dbReference>